<evidence type="ECO:0000256" key="2">
    <source>
        <dbReference type="ARBA" id="ARBA00023015"/>
    </source>
</evidence>
<dbReference type="AlphaFoldDB" id="A0AAV5D9K3"/>
<keyword evidence="5" id="KW-0539">Nucleus</keyword>
<evidence type="ECO:0000256" key="1">
    <source>
        <dbReference type="ARBA" id="ARBA00004123"/>
    </source>
</evidence>
<name>A0AAV5D9K3_ELECO</name>
<keyword evidence="2" id="KW-0805">Transcription regulation</keyword>
<dbReference type="Pfam" id="PF02365">
    <property type="entry name" value="NAM"/>
    <property type="match status" value="1"/>
</dbReference>
<sequence>MAPAMESVLQLVFRFEPTPKDAVTYYLPRLIAGEPMHAAIRPFVHAADIYACEPGVLAAQFRPTPRTGDRFFFTTCKLQPHKQTRKSIRAVRAAGPGSWHSQGHAVEVLDGAGVKIGEVKKLRYKKGGVFTDWLMDEYSMSHSMVGDRQFVLCKIYVSPRAAPDSAARQESDAFVSAPLEEEEPVVAAATKKRPAAPPIAEQPNPAKRIRVDAAVPIPTPPVVQPPLQSTPVTTRPTVAPPRHIVVQEPPPHHRSPQPSIQASTAAPALCSPVAARDPFCTDSPGAAQEDDDDDDFAKILEGRLETEQAEEEAPAEADDDDDTDWFAPMMTNVCSEPFDAAMLGNRT</sequence>
<dbReference type="GO" id="GO:0005634">
    <property type="term" value="C:nucleus"/>
    <property type="evidence" value="ECO:0007669"/>
    <property type="project" value="UniProtKB-SubCell"/>
</dbReference>
<keyword evidence="3" id="KW-0238">DNA-binding</keyword>
<feature type="compositionally biased region" description="Basic and acidic residues" evidence="6">
    <location>
        <begin position="296"/>
        <end position="306"/>
    </location>
</feature>
<evidence type="ECO:0000256" key="6">
    <source>
        <dbReference type="SAM" id="MobiDB-lite"/>
    </source>
</evidence>
<dbReference type="InterPro" id="IPR036093">
    <property type="entry name" value="NAC_dom_sf"/>
</dbReference>
<keyword evidence="4" id="KW-0804">Transcription</keyword>
<dbReference type="PANTHER" id="PTHR31989">
    <property type="entry name" value="NAC DOMAIN-CONTAINING PROTEIN 82-RELATED"/>
    <property type="match status" value="1"/>
</dbReference>
<dbReference type="EMBL" id="BQKI01000013">
    <property type="protein sequence ID" value="GJN07066.1"/>
    <property type="molecule type" value="Genomic_DNA"/>
</dbReference>
<organism evidence="8 9">
    <name type="scientific">Eleusine coracana subsp. coracana</name>
    <dbReference type="NCBI Taxonomy" id="191504"/>
    <lineage>
        <taxon>Eukaryota</taxon>
        <taxon>Viridiplantae</taxon>
        <taxon>Streptophyta</taxon>
        <taxon>Embryophyta</taxon>
        <taxon>Tracheophyta</taxon>
        <taxon>Spermatophyta</taxon>
        <taxon>Magnoliopsida</taxon>
        <taxon>Liliopsida</taxon>
        <taxon>Poales</taxon>
        <taxon>Poaceae</taxon>
        <taxon>PACMAD clade</taxon>
        <taxon>Chloridoideae</taxon>
        <taxon>Cynodonteae</taxon>
        <taxon>Eleusininae</taxon>
        <taxon>Eleusine</taxon>
    </lineage>
</organism>
<protein>
    <recommendedName>
        <fullName evidence="7">NAC domain-containing protein</fullName>
    </recommendedName>
</protein>
<accession>A0AAV5D9K3</accession>
<feature type="region of interest" description="Disordered" evidence="6">
    <location>
        <begin position="274"/>
        <end position="328"/>
    </location>
</feature>
<reference evidence="8" key="2">
    <citation type="submission" date="2021-12" db="EMBL/GenBank/DDBJ databases">
        <title>Resequencing data analysis of finger millet.</title>
        <authorList>
            <person name="Hatakeyama M."/>
            <person name="Aluri S."/>
            <person name="Balachadran M.T."/>
            <person name="Sivarajan S.R."/>
            <person name="Poveda L."/>
            <person name="Shimizu-Inatsugi R."/>
            <person name="Schlapbach R."/>
            <person name="Sreeman S.M."/>
            <person name="Shimizu K.K."/>
        </authorList>
    </citation>
    <scope>NUCLEOTIDE SEQUENCE</scope>
</reference>
<evidence type="ECO:0000313" key="8">
    <source>
        <dbReference type="EMBL" id="GJN07066.1"/>
    </source>
</evidence>
<evidence type="ECO:0000256" key="4">
    <source>
        <dbReference type="ARBA" id="ARBA00023163"/>
    </source>
</evidence>
<dbReference type="GO" id="GO:0003677">
    <property type="term" value="F:DNA binding"/>
    <property type="evidence" value="ECO:0007669"/>
    <property type="project" value="UniProtKB-KW"/>
</dbReference>
<comment type="subcellular location">
    <subcellularLocation>
        <location evidence="1">Nucleus</location>
    </subcellularLocation>
</comment>
<keyword evidence="9" id="KW-1185">Reference proteome</keyword>
<evidence type="ECO:0000256" key="3">
    <source>
        <dbReference type="ARBA" id="ARBA00023125"/>
    </source>
</evidence>
<reference evidence="8" key="1">
    <citation type="journal article" date="2018" name="DNA Res.">
        <title>Multiple hybrid de novo genome assembly of finger millet, an orphan allotetraploid crop.</title>
        <authorList>
            <person name="Hatakeyama M."/>
            <person name="Aluri S."/>
            <person name="Balachadran M.T."/>
            <person name="Sivarajan S.R."/>
            <person name="Patrignani A."/>
            <person name="Gruter S."/>
            <person name="Poveda L."/>
            <person name="Shimizu-Inatsugi R."/>
            <person name="Baeten J."/>
            <person name="Francoijs K.J."/>
            <person name="Nataraja K.N."/>
            <person name="Reddy Y.A.N."/>
            <person name="Phadnis S."/>
            <person name="Ravikumar R.L."/>
            <person name="Schlapbach R."/>
            <person name="Sreeman S.M."/>
            <person name="Shimizu K.K."/>
        </authorList>
    </citation>
    <scope>NUCLEOTIDE SEQUENCE</scope>
</reference>
<proteinExistence type="predicted"/>
<evidence type="ECO:0000313" key="9">
    <source>
        <dbReference type="Proteomes" id="UP001054889"/>
    </source>
</evidence>
<gene>
    <name evidence="8" type="primary">ga24857</name>
    <name evidence="8" type="ORF">PR202_ga24857</name>
</gene>
<dbReference type="GO" id="GO:0006355">
    <property type="term" value="P:regulation of DNA-templated transcription"/>
    <property type="evidence" value="ECO:0007669"/>
    <property type="project" value="InterPro"/>
</dbReference>
<dbReference type="PROSITE" id="PS51005">
    <property type="entry name" value="NAC"/>
    <property type="match status" value="1"/>
</dbReference>
<dbReference type="Proteomes" id="UP001054889">
    <property type="component" value="Unassembled WGS sequence"/>
</dbReference>
<evidence type="ECO:0000259" key="7">
    <source>
        <dbReference type="PROSITE" id="PS51005"/>
    </source>
</evidence>
<feature type="compositionally biased region" description="Acidic residues" evidence="6">
    <location>
        <begin position="307"/>
        <end position="324"/>
    </location>
</feature>
<dbReference type="SUPFAM" id="SSF101941">
    <property type="entry name" value="NAC domain"/>
    <property type="match status" value="1"/>
</dbReference>
<feature type="domain" description="NAC" evidence="7">
    <location>
        <begin position="9"/>
        <end position="158"/>
    </location>
</feature>
<comment type="caution">
    <text evidence="8">The sequence shown here is derived from an EMBL/GenBank/DDBJ whole genome shotgun (WGS) entry which is preliminary data.</text>
</comment>
<dbReference type="Gene3D" id="2.170.150.80">
    <property type="entry name" value="NAC domain"/>
    <property type="match status" value="1"/>
</dbReference>
<dbReference type="InterPro" id="IPR003441">
    <property type="entry name" value="NAC-dom"/>
</dbReference>
<evidence type="ECO:0000256" key="5">
    <source>
        <dbReference type="ARBA" id="ARBA00023242"/>
    </source>
</evidence>